<proteinExistence type="predicted"/>
<feature type="region of interest" description="Disordered" evidence="1">
    <location>
        <begin position="221"/>
        <end position="245"/>
    </location>
</feature>
<comment type="caution">
    <text evidence="2">The sequence shown here is derived from an EMBL/GenBank/DDBJ whole genome shotgun (WGS) entry which is preliminary data.</text>
</comment>
<organism evidence="2">
    <name type="scientific">Schlesneria paludicola</name>
    <dbReference type="NCBI Taxonomy" id="360056"/>
    <lineage>
        <taxon>Bacteria</taxon>
        <taxon>Pseudomonadati</taxon>
        <taxon>Planctomycetota</taxon>
        <taxon>Planctomycetia</taxon>
        <taxon>Planctomycetales</taxon>
        <taxon>Planctomycetaceae</taxon>
        <taxon>Schlesneria</taxon>
    </lineage>
</organism>
<dbReference type="AlphaFoldDB" id="A0A7C4LN94"/>
<protein>
    <submittedName>
        <fullName evidence="2">Uncharacterized protein</fullName>
    </submittedName>
</protein>
<reference evidence="2" key="1">
    <citation type="journal article" date="2020" name="mSystems">
        <title>Genome- and Community-Level Interaction Insights into Carbon Utilization and Element Cycling Functions of Hydrothermarchaeota in Hydrothermal Sediment.</title>
        <authorList>
            <person name="Zhou Z."/>
            <person name="Liu Y."/>
            <person name="Xu W."/>
            <person name="Pan J."/>
            <person name="Luo Z.H."/>
            <person name="Li M."/>
        </authorList>
    </citation>
    <scope>NUCLEOTIDE SEQUENCE [LARGE SCALE GENOMIC DNA]</scope>
    <source>
        <strain evidence="2">SpSt-508</strain>
    </source>
</reference>
<accession>A0A7C4LN94</accession>
<evidence type="ECO:0000313" key="2">
    <source>
        <dbReference type="EMBL" id="HGT37931.1"/>
    </source>
</evidence>
<gene>
    <name evidence="2" type="ORF">ENS64_01480</name>
</gene>
<sequence>MATWSWKAWIGLAGGLALTPVLMLSAAEPNVGIVRISDSSHRGVHGASYSKGGKSHASGGTWTGGSVDGSCPHCWGDGCLPAGCKQGCLSGKFCEHYCTNSPDYGFSIPGKYPIHRRGVQFAHYFPPTWYGSGVDHPGPSYPTVYQPTDTTQLGYYYQHVPFWMPQPNPLPQRPLPARWHNYAPAVAASAFHQGWNWHYGPGLVADFPVINTVIPPANNGSPTLRNDALQSVPNEPPPAPVGPDR</sequence>
<name>A0A7C4LN94_9PLAN</name>
<dbReference type="EMBL" id="DSVQ01000003">
    <property type="protein sequence ID" value="HGT37931.1"/>
    <property type="molecule type" value="Genomic_DNA"/>
</dbReference>
<evidence type="ECO:0000256" key="1">
    <source>
        <dbReference type="SAM" id="MobiDB-lite"/>
    </source>
</evidence>
<feature type="compositionally biased region" description="Pro residues" evidence="1">
    <location>
        <begin position="234"/>
        <end position="245"/>
    </location>
</feature>
<feature type="compositionally biased region" description="Polar residues" evidence="1">
    <location>
        <begin position="221"/>
        <end position="232"/>
    </location>
</feature>